<dbReference type="InterPro" id="IPR018702">
    <property type="entry name" value="DUF2207"/>
</dbReference>
<keyword evidence="7" id="KW-1185">Reference proteome</keyword>
<gene>
    <name evidence="6" type="ORF">SAMN04489812_2762</name>
</gene>
<dbReference type="Pfam" id="PF09972">
    <property type="entry name" value="DUF2207"/>
    <property type="match status" value="1"/>
</dbReference>
<evidence type="ECO:0000313" key="6">
    <source>
        <dbReference type="EMBL" id="SDS71110.1"/>
    </source>
</evidence>
<evidence type="ECO:0000256" key="2">
    <source>
        <dbReference type="SAM" id="Phobius"/>
    </source>
</evidence>
<dbReference type="Proteomes" id="UP000199103">
    <property type="component" value="Chromosome I"/>
</dbReference>
<keyword evidence="2" id="KW-0472">Membrane</keyword>
<feature type="transmembrane region" description="Helical" evidence="2">
    <location>
        <begin position="455"/>
        <end position="474"/>
    </location>
</feature>
<dbReference type="AlphaFoldDB" id="A0A1H1UFE1"/>
<keyword evidence="2" id="KW-1133">Transmembrane helix</keyword>
<feature type="signal peptide" evidence="3">
    <location>
        <begin position="1"/>
        <end position="28"/>
    </location>
</feature>
<proteinExistence type="predicted"/>
<sequence length="603" mass="63632">MLRNVFRWLAVLVVGVALSIAISPTARADSSDDDSITRYDVRGTLRTDGSLDVTLDFDFDFGSDEGHGPYLVLPERMAIEGDRDHWRSLPISEITASSKNAPAQTDIEREGGAVLIKIGDPDVEVKGTQTYHVTYTIGGVVNPKATGSGLDELSWNAVGDQWEIPLSDVSVTITTPAEIERVGCFTGSDYGTPCREQPTKSGRSATFAPGVDLEPGDGLQVVAGMPAGSFPGVQPILTERYTAARVFGLNPVSGGVGVAVLAAGAILAVRLVRRIGGDLRFAGIAPGQQPAAGETASIERDRAHPVAVQFHPPQGVTPGQIGVLTDATADQKDVTATVIDLATRGYLRIEETGEDADDWQLVATDKARDGLRPYESRLLADIFAKDTVVNLKRGGIVKASGKCQQALYREVTDELGWYRGNPSTVRSRWILAGVGILVIGIVLIFALGFTLRLGFVGLGVALLGVLVAIMAIWAPGRTAVGTAVHDQALGFKEYLKTAEADQIKFEEGVDIFSRYLPYAMIWGLAERWTKIFAELARRGVDVPTPNWYVGAAVWSFSGSGDSPFVDAINGFDSAATTAMTASSSGGSGFSGGGGVGGGGGGGW</sequence>
<feature type="compositionally biased region" description="Gly residues" evidence="1">
    <location>
        <begin position="585"/>
        <end position="603"/>
    </location>
</feature>
<feature type="region of interest" description="Disordered" evidence="1">
    <location>
        <begin position="581"/>
        <end position="603"/>
    </location>
</feature>
<feature type="domain" description="Predicted membrane protein YciQ-like C-terminal" evidence="5">
    <location>
        <begin position="310"/>
        <end position="530"/>
    </location>
</feature>
<name>A0A1H1UFE1_9ACTN</name>
<keyword evidence="2" id="KW-0812">Transmembrane</keyword>
<keyword evidence="3" id="KW-0732">Signal</keyword>
<feature type="chain" id="PRO_5009262109" evidence="3">
    <location>
        <begin position="29"/>
        <end position="603"/>
    </location>
</feature>
<evidence type="ECO:0000256" key="3">
    <source>
        <dbReference type="SAM" id="SignalP"/>
    </source>
</evidence>
<evidence type="ECO:0000259" key="5">
    <source>
        <dbReference type="Pfam" id="PF20990"/>
    </source>
</evidence>
<feature type="transmembrane region" description="Helical" evidence="2">
    <location>
        <begin position="252"/>
        <end position="272"/>
    </location>
</feature>
<protein>
    <submittedName>
        <fullName evidence="6">Uncharacterized membrane protein</fullName>
    </submittedName>
</protein>
<dbReference type="Pfam" id="PF20990">
    <property type="entry name" value="DUF2207_C"/>
    <property type="match status" value="1"/>
</dbReference>
<feature type="transmembrane region" description="Helical" evidence="2">
    <location>
        <begin position="429"/>
        <end position="449"/>
    </location>
</feature>
<evidence type="ECO:0000256" key="1">
    <source>
        <dbReference type="SAM" id="MobiDB-lite"/>
    </source>
</evidence>
<evidence type="ECO:0000313" key="7">
    <source>
        <dbReference type="Proteomes" id="UP000199103"/>
    </source>
</evidence>
<feature type="domain" description="DUF2207" evidence="4">
    <location>
        <begin position="35"/>
        <end position="186"/>
    </location>
</feature>
<dbReference type="InterPro" id="IPR048389">
    <property type="entry name" value="YciQ-like_C"/>
</dbReference>
<evidence type="ECO:0000259" key="4">
    <source>
        <dbReference type="Pfam" id="PF09972"/>
    </source>
</evidence>
<dbReference type="EMBL" id="LT629772">
    <property type="protein sequence ID" value="SDS71110.1"/>
    <property type="molecule type" value="Genomic_DNA"/>
</dbReference>
<accession>A0A1H1UFE1</accession>
<dbReference type="STRING" id="630515.SAMN04489812_2762"/>
<organism evidence="6 7">
    <name type="scientific">Microlunatus soli</name>
    <dbReference type="NCBI Taxonomy" id="630515"/>
    <lineage>
        <taxon>Bacteria</taxon>
        <taxon>Bacillati</taxon>
        <taxon>Actinomycetota</taxon>
        <taxon>Actinomycetes</taxon>
        <taxon>Propionibacteriales</taxon>
        <taxon>Propionibacteriaceae</taxon>
        <taxon>Microlunatus</taxon>
    </lineage>
</organism>
<reference evidence="6 7" key="1">
    <citation type="submission" date="2016-10" db="EMBL/GenBank/DDBJ databases">
        <authorList>
            <person name="de Groot N.N."/>
        </authorList>
    </citation>
    <scope>NUCLEOTIDE SEQUENCE [LARGE SCALE GENOMIC DNA]</scope>
    <source>
        <strain evidence="6 7">DSM 21800</strain>
    </source>
</reference>